<organism evidence="9 10">
    <name type="scientific">Emticicia oligotrophica (strain DSM 17448 / CIP 109782 / MTCC 6937 / GPTSA100-15)</name>
    <dbReference type="NCBI Taxonomy" id="929562"/>
    <lineage>
        <taxon>Bacteria</taxon>
        <taxon>Pseudomonadati</taxon>
        <taxon>Bacteroidota</taxon>
        <taxon>Cytophagia</taxon>
        <taxon>Cytophagales</taxon>
        <taxon>Leadbetterellaceae</taxon>
        <taxon>Emticicia</taxon>
    </lineage>
</organism>
<evidence type="ECO:0000256" key="3">
    <source>
        <dbReference type="ARBA" id="ARBA00022741"/>
    </source>
</evidence>
<dbReference type="Pfam" id="PF02661">
    <property type="entry name" value="Fic"/>
    <property type="match status" value="1"/>
</dbReference>
<reference evidence="9 10" key="1">
    <citation type="submission" date="2011-07" db="EMBL/GenBank/DDBJ databases">
        <title>The complete genome of chromosome of Emticicia oligotrophica DSM 17448.</title>
        <authorList>
            <consortium name="US DOE Joint Genome Institute (JGI-PGF)"/>
            <person name="Lucas S."/>
            <person name="Han J."/>
            <person name="Lapidus A."/>
            <person name="Bruce D."/>
            <person name="Goodwin L."/>
            <person name="Pitluck S."/>
            <person name="Peters L."/>
            <person name="Kyrpides N."/>
            <person name="Mavromatis K."/>
            <person name="Ivanova N."/>
            <person name="Ovchinnikova G."/>
            <person name="Teshima H."/>
            <person name="Detter J.C."/>
            <person name="Tapia R."/>
            <person name="Han C."/>
            <person name="Land M."/>
            <person name="Hauser L."/>
            <person name="Markowitz V."/>
            <person name="Cheng J.-F."/>
            <person name="Hugenholtz P."/>
            <person name="Woyke T."/>
            <person name="Wu D."/>
            <person name="Tindall B."/>
            <person name="Pomrenke H."/>
            <person name="Brambilla E."/>
            <person name="Klenk H.-P."/>
            <person name="Eisen J.A."/>
        </authorList>
    </citation>
    <scope>NUCLEOTIDE SEQUENCE [LARGE SCALE GENOMIC DNA]</scope>
    <source>
        <strain evidence="9 10">DSM 17448</strain>
    </source>
</reference>
<sequence length="200" mass="23235">MKYQTSYDQNENLPNKQGLLNKDEIDLAEFEGFLTAEILLTDKLTSKTKFDLKYIQNIHLLALGELYDFAGKWRTVNLSKGGYVFASAQFLDQTMQYFEDEMLKNLPKRYASKEDLLNDVAKIHAELLFIHPFREGNGRAARILANLMCRKYGYEPPNWELISKDEKEPLNFGIYVKAVQQAANQDYTLMQQIFRQISLS</sequence>
<evidence type="ECO:0000256" key="4">
    <source>
        <dbReference type="ARBA" id="ARBA00022840"/>
    </source>
</evidence>
<dbReference type="EC" id="2.7.7.108" evidence="5"/>
<keyword evidence="3" id="KW-0547">Nucleotide-binding</keyword>
<dbReference type="Gene3D" id="1.10.3290.10">
    <property type="entry name" value="Fido-like domain"/>
    <property type="match status" value="1"/>
</dbReference>
<evidence type="ECO:0000313" key="9">
    <source>
        <dbReference type="EMBL" id="AFK02674.1"/>
    </source>
</evidence>
<dbReference type="InterPro" id="IPR003812">
    <property type="entry name" value="Fido"/>
</dbReference>
<evidence type="ECO:0000256" key="1">
    <source>
        <dbReference type="ARBA" id="ARBA00022679"/>
    </source>
</evidence>
<dbReference type="InterPro" id="IPR036597">
    <property type="entry name" value="Fido-like_dom_sf"/>
</dbReference>
<dbReference type="SUPFAM" id="SSF140931">
    <property type="entry name" value="Fic-like"/>
    <property type="match status" value="1"/>
</dbReference>
<evidence type="ECO:0000259" key="8">
    <source>
        <dbReference type="PROSITE" id="PS51459"/>
    </source>
</evidence>
<accession>A0ABM5MZT7</accession>
<keyword evidence="4" id="KW-0067">ATP-binding</keyword>
<gene>
    <name evidence="9" type="ordered locus">Emtol_1528</name>
</gene>
<name>A0ABM5MZT7_EMTOG</name>
<comment type="catalytic activity">
    <reaction evidence="7">
        <text>L-tyrosyl-[protein] + ATP = O-(5'-adenylyl)-L-tyrosyl-[protein] + diphosphate</text>
        <dbReference type="Rhea" id="RHEA:54288"/>
        <dbReference type="Rhea" id="RHEA-COMP:10136"/>
        <dbReference type="Rhea" id="RHEA-COMP:13846"/>
        <dbReference type="ChEBI" id="CHEBI:30616"/>
        <dbReference type="ChEBI" id="CHEBI:33019"/>
        <dbReference type="ChEBI" id="CHEBI:46858"/>
        <dbReference type="ChEBI" id="CHEBI:83624"/>
        <dbReference type="EC" id="2.7.7.108"/>
    </reaction>
</comment>
<evidence type="ECO:0000256" key="6">
    <source>
        <dbReference type="ARBA" id="ARBA00047939"/>
    </source>
</evidence>
<dbReference type="PANTHER" id="PTHR39560:SF1">
    <property type="entry name" value="PROTEIN ADENYLYLTRANSFERASE FIC-RELATED"/>
    <property type="match status" value="1"/>
</dbReference>
<proteinExistence type="predicted"/>
<evidence type="ECO:0000256" key="2">
    <source>
        <dbReference type="ARBA" id="ARBA00022695"/>
    </source>
</evidence>
<comment type="catalytic activity">
    <reaction evidence="6">
        <text>L-threonyl-[protein] + ATP = 3-O-(5'-adenylyl)-L-threonyl-[protein] + diphosphate</text>
        <dbReference type="Rhea" id="RHEA:54292"/>
        <dbReference type="Rhea" id="RHEA-COMP:11060"/>
        <dbReference type="Rhea" id="RHEA-COMP:13847"/>
        <dbReference type="ChEBI" id="CHEBI:30013"/>
        <dbReference type="ChEBI" id="CHEBI:30616"/>
        <dbReference type="ChEBI" id="CHEBI:33019"/>
        <dbReference type="ChEBI" id="CHEBI:138113"/>
        <dbReference type="EC" id="2.7.7.108"/>
    </reaction>
</comment>
<evidence type="ECO:0000256" key="7">
    <source>
        <dbReference type="ARBA" id="ARBA00048696"/>
    </source>
</evidence>
<dbReference type="PANTHER" id="PTHR39560">
    <property type="entry name" value="PROTEIN ADENYLYLTRANSFERASE FIC-RELATED"/>
    <property type="match status" value="1"/>
</dbReference>
<dbReference type="EMBL" id="CP002961">
    <property type="protein sequence ID" value="AFK02674.1"/>
    <property type="molecule type" value="Genomic_DNA"/>
</dbReference>
<dbReference type="RefSeq" id="WP_015028374.1">
    <property type="nucleotide sequence ID" value="NC_018748.1"/>
</dbReference>
<keyword evidence="2" id="KW-0548">Nucleotidyltransferase</keyword>
<keyword evidence="1" id="KW-0808">Transferase</keyword>
<evidence type="ECO:0000313" key="10">
    <source>
        <dbReference type="Proteomes" id="UP000002875"/>
    </source>
</evidence>
<protein>
    <recommendedName>
        <fullName evidence="5">protein adenylyltransferase</fullName>
        <ecNumber evidence="5">2.7.7.108</ecNumber>
    </recommendedName>
</protein>
<keyword evidence="10" id="KW-1185">Reference proteome</keyword>
<dbReference type="Proteomes" id="UP000002875">
    <property type="component" value="Chromosome"/>
</dbReference>
<dbReference type="PROSITE" id="PS51459">
    <property type="entry name" value="FIDO"/>
    <property type="match status" value="1"/>
</dbReference>
<feature type="domain" description="Fido" evidence="8">
    <location>
        <begin position="50"/>
        <end position="199"/>
    </location>
</feature>
<evidence type="ECO:0000256" key="5">
    <source>
        <dbReference type="ARBA" id="ARBA00034531"/>
    </source>
</evidence>